<feature type="compositionally biased region" description="Basic and acidic residues" evidence="19">
    <location>
        <begin position="163"/>
        <end position="177"/>
    </location>
</feature>
<dbReference type="EMBL" id="PPTA01000011">
    <property type="protein sequence ID" value="TFB00483.1"/>
    <property type="molecule type" value="Genomic_DNA"/>
</dbReference>
<keyword evidence="10" id="KW-0159">Chromosome partition</keyword>
<evidence type="ECO:0000256" key="13">
    <source>
        <dbReference type="ARBA" id="ARBA00023212"/>
    </source>
</evidence>
<evidence type="ECO:0000313" key="20">
    <source>
        <dbReference type="EMBL" id="TFB00483.1"/>
    </source>
</evidence>
<keyword evidence="9" id="KW-0498">Mitosis</keyword>
<evidence type="ECO:0000256" key="19">
    <source>
        <dbReference type="SAM" id="MobiDB-lite"/>
    </source>
</evidence>
<evidence type="ECO:0000256" key="12">
    <source>
        <dbReference type="ARBA" id="ARBA00023054"/>
    </source>
</evidence>
<keyword evidence="5" id="KW-0158">Chromosome</keyword>
<evidence type="ECO:0000256" key="16">
    <source>
        <dbReference type="ARBA" id="ARBA00023328"/>
    </source>
</evidence>
<keyword evidence="14" id="KW-0539">Nucleus</keyword>
<evidence type="ECO:0000256" key="2">
    <source>
        <dbReference type="ARBA" id="ARBA00004186"/>
    </source>
</evidence>
<evidence type="ECO:0000256" key="17">
    <source>
        <dbReference type="ARBA" id="ARBA00044152"/>
    </source>
</evidence>
<dbReference type="RefSeq" id="XP_073556684.1">
    <property type="nucleotide sequence ID" value="XM_073705038.1"/>
</dbReference>
<dbReference type="Proteomes" id="UP001642720">
    <property type="component" value="Unassembled WGS sequence"/>
</dbReference>
<organism evidence="20 21">
    <name type="scientific">Trichoderma ghanense</name>
    <dbReference type="NCBI Taxonomy" id="65468"/>
    <lineage>
        <taxon>Eukaryota</taxon>
        <taxon>Fungi</taxon>
        <taxon>Dikarya</taxon>
        <taxon>Ascomycota</taxon>
        <taxon>Pezizomycotina</taxon>
        <taxon>Sordariomycetes</taxon>
        <taxon>Hypocreomycetidae</taxon>
        <taxon>Hypocreales</taxon>
        <taxon>Hypocreaceae</taxon>
        <taxon>Trichoderma</taxon>
    </lineage>
</organism>
<dbReference type="GeneID" id="300579488"/>
<keyword evidence="16" id="KW-0137">Centromere</keyword>
<evidence type="ECO:0000313" key="21">
    <source>
        <dbReference type="Proteomes" id="UP001642720"/>
    </source>
</evidence>
<evidence type="ECO:0000256" key="4">
    <source>
        <dbReference type="ARBA" id="ARBA00005366"/>
    </source>
</evidence>
<evidence type="ECO:0000256" key="5">
    <source>
        <dbReference type="ARBA" id="ARBA00022454"/>
    </source>
</evidence>
<evidence type="ECO:0000256" key="1">
    <source>
        <dbReference type="ARBA" id="ARBA00004123"/>
    </source>
</evidence>
<keyword evidence="6" id="KW-0963">Cytoplasm</keyword>
<evidence type="ECO:0000256" key="7">
    <source>
        <dbReference type="ARBA" id="ARBA00022618"/>
    </source>
</evidence>
<feature type="region of interest" description="Disordered" evidence="19">
    <location>
        <begin position="152"/>
        <end position="250"/>
    </location>
</feature>
<dbReference type="PANTHER" id="PTHR28216:SF1">
    <property type="entry name" value="DASH COMPLEX SUBUNIT DUO1"/>
    <property type="match status" value="1"/>
</dbReference>
<evidence type="ECO:0000256" key="6">
    <source>
        <dbReference type="ARBA" id="ARBA00022490"/>
    </source>
</evidence>
<keyword evidence="11" id="KW-0995">Kinetochore</keyword>
<comment type="subcellular location">
    <subcellularLocation>
        <location evidence="3">Chromosome</location>
        <location evidence="3">Centromere</location>
        <location evidence="3">Kinetochore</location>
    </subcellularLocation>
    <subcellularLocation>
        <location evidence="2">Cytoplasm</location>
        <location evidence="2">Cytoskeleton</location>
        <location evidence="2">Spindle</location>
    </subcellularLocation>
    <subcellularLocation>
        <location evidence="1">Nucleus</location>
    </subcellularLocation>
</comment>
<feature type="region of interest" description="Disordered" evidence="19">
    <location>
        <begin position="1"/>
        <end position="52"/>
    </location>
</feature>
<reference evidence="20 21" key="1">
    <citation type="submission" date="2018-01" db="EMBL/GenBank/DDBJ databases">
        <title>Genome characterization of the sugarcane-associated fungus Trichoderma ghanense CCMA-1212 and their application in lignocelulose bioconversion.</title>
        <authorList>
            <person name="Steindorff A.S."/>
            <person name="Mendes T.D."/>
            <person name="Vilela E.S.D."/>
            <person name="Rodrigues D.S."/>
            <person name="Formighieri E.F."/>
            <person name="Melo I.S."/>
            <person name="Favaro L.C.L."/>
        </authorList>
    </citation>
    <scope>NUCLEOTIDE SEQUENCE [LARGE SCALE GENOMIC DNA]</scope>
    <source>
        <strain evidence="20 21">CCMA-1212</strain>
    </source>
</reference>
<keyword evidence="12" id="KW-0175">Coiled coil</keyword>
<evidence type="ECO:0000256" key="3">
    <source>
        <dbReference type="ARBA" id="ARBA00004629"/>
    </source>
</evidence>
<evidence type="ECO:0000256" key="10">
    <source>
        <dbReference type="ARBA" id="ARBA00022829"/>
    </source>
</evidence>
<evidence type="ECO:0000256" key="9">
    <source>
        <dbReference type="ARBA" id="ARBA00022776"/>
    </source>
</evidence>
<keyword evidence="21" id="KW-1185">Reference proteome</keyword>
<keyword evidence="8" id="KW-0493">Microtubule</keyword>
<sequence length="250" mass="27611">MSDPMDIDDDTDLWTSPVKNVPPEPRPKTPKTPRTPRTPKTPTANDHRSEPLDREAMLRRELEGVRSINQVIEGVIGTLQRAGGNMNESLELDDPLSVNKTVTNASALLNTWTRILSQTEHNQRLILDPTWKGATNDLAEIEAEKLRKQEAEARRAAEEEERKEELRRRREEEEQRRKLSASSSARGARRGAVGLRGARGRSRVASLSSRIATSSRYNTASASSSSRGTSSASGRGRGLGTTKSRYGGAK</sequence>
<proteinExistence type="inferred from homology"/>
<evidence type="ECO:0000256" key="11">
    <source>
        <dbReference type="ARBA" id="ARBA00022838"/>
    </source>
</evidence>
<dbReference type="InterPro" id="IPR013960">
    <property type="entry name" value="DASH_Duo1"/>
</dbReference>
<keyword evidence="13" id="KW-0206">Cytoskeleton</keyword>
<evidence type="ECO:0000256" key="15">
    <source>
        <dbReference type="ARBA" id="ARBA00023306"/>
    </source>
</evidence>
<evidence type="ECO:0000256" key="18">
    <source>
        <dbReference type="ARBA" id="ARBA00044358"/>
    </source>
</evidence>
<comment type="caution">
    <text evidence="20">The sequence shown here is derived from an EMBL/GenBank/DDBJ whole genome shotgun (WGS) entry which is preliminary data.</text>
</comment>
<dbReference type="PANTHER" id="PTHR28216">
    <property type="entry name" value="DASH COMPLEX SUBUNIT DUO1"/>
    <property type="match status" value="1"/>
</dbReference>
<evidence type="ECO:0000256" key="14">
    <source>
        <dbReference type="ARBA" id="ARBA00023242"/>
    </source>
</evidence>
<feature type="compositionally biased region" description="Acidic residues" evidence="19">
    <location>
        <begin position="1"/>
        <end position="12"/>
    </location>
</feature>
<feature type="compositionally biased region" description="Low complexity" evidence="19">
    <location>
        <begin position="180"/>
        <end position="196"/>
    </location>
</feature>
<name>A0ABY2GX14_9HYPO</name>
<comment type="similarity">
    <text evidence="4">Belongs to the DASH complex DUO1 family.</text>
</comment>
<accession>A0ABY2GX14</accession>
<gene>
    <name evidence="20" type="ORF">CCMA1212_007878</name>
</gene>
<dbReference type="Pfam" id="PF08651">
    <property type="entry name" value="DASH_Duo1"/>
    <property type="match status" value="1"/>
</dbReference>
<feature type="compositionally biased region" description="Low complexity" evidence="19">
    <location>
        <begin position="203"/>
        <end position="234"/>
    </location>
</feature>
<keyword evidence="15" id="KW-0131">Cell cycle</keyword>
<protein>
    <recommendedName>
        <fullName evidence="17">DASH complex subunit DUO1</fullName>
    </recommendedName>
    <alternativeName>
        <fullName evidence="18">Outer kinetochore protein DUO1</fullName>
    </alternativeName>
</protein>
<evidence type="ECO:0000256" key="8">
    <source>
        <dbReference type="ARBA" id="ARBA00022701"/>
    </source>
</evidence>
<keyword evidence="7" id="KW-0132">Cell division</keyword>